<protein>
    <submittedName>
        <fullName evidence="1">Uncharacterized protein</fullName>
    </submittedName>
</protein>
<dbReference type="EMBL" id="CP104064">
    <property type="protein sequence ID" value="WAH39217.1"/>
    <property type="molecule type" value="Genomic_DNA"/>
</dbReference>
<reference evidence="1" key="1">
    <citation type="submission" date="2022-08" db="EMBL/GenBank/DDBJ databases">
        <title>Alicyclobacillus dauci DSM2870, complete genome.</title>
        <authorList>
            <person name="Wang Q."/>
            <person name="Cai R."/>
            <person name="Wang Z."/>
        </authorList>
    </citation>
    <scope>NUCLEOTIDE SEQUENCE</scope>
    <source>
        <strain evidence="1">DSM 28700</strain>
    </source>
</reference>
<accession>A0ABY6Z9J1</accession>
<evidence type="ECO:0000313" key="2">
    <source>
        <dbReference type="Proteomes" id="UP001164803"/>
    </source>
</evidence>
<gene>
    <name evidence="1" type="ORF">NZD86_13450</name>
</gene>
<organism evidence="1 2">
    <name type="scientific">Alicyclobacillus dauci</name>
    <dbReference type="NCBI Taxonomy" id="1475485"/>
    <lineage>
        <taxon>Bacteria</taxon>
        <taxon>Bacillati</taxon>
        <taxon>Bacillota</taxon>
        <taxon>Bacilli</taxon>
        <taxon>Bacillales</taxon>
        <taxon>Alicyclobacillaceae</taxon>
        <taxon>Alicyclobacillus</taxon>
    </lineage>
</organism>
<proteinExistence type="predicted"/>
<sequence length="66" mass="7670">MLWFACALTVLLVVYRMGRISGRREGKRQAEAEIPILLRSQVQLEQHCPICDDRQVYPFLHSQNQG</sequence>
<keyword evidence="2" id="KW-1185">Reference proteome</keyword>
<name>A0ABY6Z9J1_9BACL</name>
<dbReference type="Proteomes" id="UP001164803">
    <property type="component" value="Chromosome"/>
</dbReference>
<evidence type="ECO:0000313" key="1">
    <source>
        <dbReference type="EMBL" id="WAH39217.1"/>
    </source>
</evidence>
<dbReference type="RefSeq" id="WP_268046877.1">
    <property type="nucleotide sequence ID" value="NZ_CP104064.1"/>
</dbReference>